<sequence>MLRTLFALLGLWVCSITAFADENASISESNTTSQTTVQKVLYLSYYDLPKRVIKGEVFSVTIKTVAVVKDFEEIEYSLLNAKGVKVLNDAIPYRKENANFLLDTFYFQATDTDVRLPDITATLKDYFGTNYKPATLKGKRIDSISLNPKEDFCNIIAKDFRIKYYKTTAYDDAHNIVVFIANAKNTLLKEFHLQNVYKQGVESLSDSIESSQMTYYVVIDKKIENLHFSYFNTLKNSYITLNIPIIVDDDRVTTQSDLKPKDNSKKEIKMLIAAAIILVGVVLLLWRERLVYILLIILPGIYVIYLIIPPKQVCIKEGSKIRILPLQNSTVFEVTQKKLQLDKIGVSREFIKVELPDNKIGWVKNEDLCTH</sequence>
<dbReference type="EMBL" id="FPHB01000042">
    <property type="protein sequence ID" value="SFV58065.1"/>
    <property type="molecule type" value="Genomic_DNA"/>
</dbReference>
<keyword evidence="1" id="KW-0472">Membrane</keyword>
<evidence type="ECO:0000256" key="1">
    <source>
        <dbReference type="SAM" id="Phobius"/>
    </source>
</evidence>
<reference evidence="2" key="1">
    <citation type="submission" date="2016-10" db="EMBL/GenBank/DDBJ databases">
        <authorList>
            <person name="de Groot N.N."/>
        </authorList>
    </citation>
    <scope>NUCLEOTIDE SEQUENCE</scope>
</reference>
<name>A0A1W1BX45_9ZZZZ</name>
<keyword evidence="1" id="KW-0812">Transmembrane</keyword>
<protein>
    <submittedName>
        <fullName evidence="2">Putative periplasmic protein</fullName>
    </submittedName>
</protein>
<gene>
    <name evidence="2" type="ORF">MNB_SM-7-1291</name>
</gene>
<keyword evidence="1" id="KW-1133">Transmembrane helix</keyword>
<organism evidence="2">
    <name type="scientific">hydrothermal vent metagenome</name>
    <dbReference type="NCBI Taxonomy" id="652676"/>
    <lineage>
        <taxon>unclassified sequences</taxon>
        <taxon>metagenomes</taxon>
        <taxon>ecological metagenomes</taxon>
    </lineage>
</organism>
<dbReference type="AlphaFoldDB" id="A0A1W1BX45"/>
<feature type="transmembrane region" description="Helical" evidence="1">
    <location>
        <begin position="268"/>
        <end position="286"/>
    </location>
</feature>
<evidence type="ECO:0000313" key="2">
    <source>
        <dbReference type="EMBL" id="SFV58065.1"/>
    </source>
</evidence>
<accession>A0A1W1BX45</accession>
<feature type="transmembrane region" description="Helical" evidence="1">
    <location>
        <begin position="291"/>
        <end position="308"/>
    </location>
</feature>
<proteinExistence type="predicted"/>